<feature type="non-terminal residue" evidence="2">
    <location>
        <position position="95"/>
    </location>
</feature>
<organism evidence="2 3">
    <name type="scientific">Allacma fusca</name>
    <dbReference type="NCBI Taxonomy" id="39272"/>
    <lineage>
        <taxon>Eukaryota</taxon>
        <taxon>Metazoa</taxon>
        <taxon>Ecdysozoa</taxon>
        <taxon>Arthropoda</taxon>
        <taxon>Hexapoda</taxon>
        <taxon>Collembola</taxon>
        <taxon>Symphypleona</taxon>
        <taxon>Sminthuridae</taxon>
        <taxon>Allacma</taxon>
    </lineage>
</organism>
<feature type="domain" description="LARP4/4B RNA recognition motif" evidence="1">
    <location>
        <begin position="2"/>
        <end position="62"/>
    </location>
</feature>
<proteinExistence type="predicted"/>
<dbReference type="EMBL" id="CAJVCH010436793">
    <property type="protein sequence ID" value="CAG7819018.1"/>
    <property type="molecule type" value="Genomic_DNA"/>
</dbReference>
<dbReference type="Pfam" id="PF26088">
    <property type="entry name" value="RRM_LARP4"/>
    <property type="match status" value="1"/>
</dbReference>
<dbReference type="Proteomes" id="UP000708208">
    <property type="component" value="Unassembled WGS sequence"/>
</dbReference>
<evidence type="ECO:0000313" key="2">
    <source>
        <dbReference type="EMBL" id="CAG7819018.1"/>
    </source>
</evidence>
<accession>A0A8J2LAY0</accession>
<dbReference type="AlphaFoldDB" id="A0A8J2LAY0"/>
<keyword evidence="3" id="KW-1185">Reference proteome</keyword>
<sequence length="95" mass="11058">NLFNPELSAGIARIEFVYQNIWYVYFYEDGLARQATQYVCELVPHFKGNVVTARVKTMQSIKLTSDSRTATMIFQNCQPNFDYCGFYSEEYIVAE</sequence>
<evidence type="ECO:0000259" key="1">
    <source>
        <dbReference type="Pfam" id="PF26088"/>
    </source>
</evidence>
<gene>
    <name evidence="2" type="ORF">AFUS01_LOCUS29490</name>
</gene>
<protein>
    <recommendedName>
        <fullName evidence="1">LARP4/4B RNA recognition motif domain-containing protein</fullName>
    </recommendedName>
</protein>
<comment type="caution">
    <text evidence="2">The sequence shown here is derived from an EMBL/GenBank/DDBJ whole genome shotgun (WGS) entry which is preliminary data.</text>
</comment>
<dbReference type="InterPro" id="IPR058699">
    <property type="entry name" value="RRM_LARP4/4B"/>
</dbReference>
<reference evidence="2" key="1">
    <citation type="submission" date="2021-06" db="EMBL/GenBank/DDBJ databases">
        <authorList>
            <person name="Hodson N. C."/>
            <person name="Mongue J. A."/>
            <person name="Jaron S. K."/>
        </authorList>
    </citation>
    <scope>NUCLEOTIDE SEQUENCE</scope>
</reference>
<evidence type="ECO:0000313" key="3">
    <source>
        <dbReference type="Proteomes" id="UP000708208"/>
    </source>
</evidence>
<feature type="non-terminal residue" evidence="2">
    <location>
        <position position="1"/>
    </location>
</feature>
<name>A0A8J2LAY0_9HEXA</name>